<evidence type="ECO:0000256" key="1">
    <source>
        <dbReference type="ARBA" id="ARBA00005964"/>
    </source>
</evidence>
<dbReference type="Pfam" id="PF00135">
    <property type="entry name" value="COesterase"/>
    <property type="match status" value="1"/>
</dbReference>
<dbReference type="InterPro" id="IPR029058">
    <property type="entry name" value="AB_hydrolase_fold"/>
</dbReference>
<dbReference type="GO" id="GO:0016787">
    <property type="term" value="F:hydrolase activity"/>
    <property type="evidence" value="ECO:0007669"/>
    <property type="project" value="UniProtKB-KW"/>
</dbReference>
<dbReference type="EMBL" id="QJKF01000013">
    <property type="protein sequence ID" value="PXX58796.1"/>
    <property type="molecule type" value="Genomic_DNA"/>
</dbReference>
<organism evidence="5 6">
    <name type="scientific">Nocardia tenerifensis</name>
    <dbReference type="NCBI Taxonomy" id="228006"/>
    <lineage>
        <taxon>Bacteria</taxon>
        <taxon>Bacillati</taxon>
        <taxon>Actinomycetota</taxon>
        <taxon>Actinomycetes</taxon>
        <taxon>Mycobacteriales</taxon>
        <taxon>Nocardiaceae</taxon>
        <taxon>Nocardia</taxon>
    </lineage>
</organism>
<comment type="caution">
    <text evidence="5">The sequence shown here is derived from an EMBL/GenBank/DDBJ whole genome shotgun (WGS) entry which is preliminary data.</text>
</comment>
<dbReference type="PANTHER" id="PTHR11559">
    <property type="entry name" value="CARBOXYLESTERASE"/>
    <property type="match status" value="1"/>
</dbReference>
<dbReference type="InterPro" id="IPR019826">
    <property type="entry name" value="Carboxylesterase_B_AS"/>
</dbReference>
<dbReference type="PROSITE" id="PS00122">
    <property type="entry name" value="CARBOXYLESTERASE_B_1"/>
    <property type="match status" value="1"/>
</dbReference>
<evidence type="ECO:0000313" key="5">
    <source>
        <dbReference type="EMBL" id="PXX58796.1"/>
    </source>
</evidence>
<gene>
    <name evidence="5" type="ORF">DFR70_113131</name>
</gene>
<evidence type="ECO:0000256" key="3">
    <source>
        <dbReference type="RuleBase" id="RU361235"/>
    </source>
</evidence>
<dbReference type="AlphaFoldDB" id="A0A318JY65"/>
<keyword evidence="6" id="KW-1185">Reference proteome</keyword>
<keyword evidence="2 3" id="KW-0378">Hydrolase</keyword>
<sequence>MHTSVVALPQGKVRGTVTGSVHAFRGIPYAAAPSGPALFQAPGPAPTWAGERDATEFGPTAPQHGYPEPLRSILHNPIIAGPEFLNLNVWTPDPAASGLPVMVWIHGGAFVRGSSAVSVYDGHAFARDGVVLVSLNYRLGAIGFAALDGAPPNRGILDQIAALRWVRDNIAAFGGDPGQVTIFGESAGGMSVATLLAAPPATGLFHRAIIQSGNATIASTLDDARLVAADFAGRLEHAPEAADIPALLEAERNLLLDFTLQQNPERWGLSTIEAGLGLMAFLPTIDGDTLTQLPLDAIAGGASRDIPLVLGTTTDEFRLFTAPAGLTATLTPDALPAVLAARGVDPGVVDTYSANRPGATPGDLLAAILTDYAFRVPTARLAEAAPTAYVYEFAWPTTHLDLRAAHALEIAFVFDTLTAEGAAMMLGADTPPQTLASEMHRAWVDFAHGRTPWEPYHADTRRVLTFDTPRPRLVADPRPDELALWHNR</sequence>
<dbReference type="InterPro" id="IPR050309">
    <property type="entry name" value="Type-B_Carboxylest/Lipase"/>
</dbReference>
<feature type="domain" description="Carboxylesterase type B" evidence="4">
    <location>
        <begin position="4"/>
        <end position="470"/>
    </location>
</feature>
<proteinExistence type="inferred from homology"/>
<dbReference type="Gene3D" id="3.40.50.1820">
    <property type="entry name" value="alpha/beta hydrolase"/>
    <property type="match status" value="1"/>
</dbReference>
<name>A0A318JY65_9NOCA</name>
<evidence type="ECO:0000256" key="2">
    <source>
        <dbReference type="ARBA" id="ARBA00022801"/>
    </source>
</evidence>
<dbReference type="SUPFAM" id="SSF53474">
    <property type="entry name" value="alpha/beta-Hydrolases"/>
    <property type="match status" value="1"/>
</dbReference>
<accession>A0A318JY65</accession>
<dbReference type="Proteomes" id="UP000247569">
    <property type="component" value="Unassembled WGS sequence"/>
</dbReference>
<evidence type="ECO:0000313" key="6">
    <source>
        <dbReference type="Proteomes" id="UP000247569"/>
    </source>
</evidence>
<dbReference type="OrthoDB" id="3199405at2"/>
<protein>
    <recommendedName>
        <fullName evidence="3">Carboxylic ester hydrolase</fullName>
        <ecNumber evidence="3">3.1.1.-</ecNumber>
    </recommendedName>
</protein>
<dbReference type="InterPro" id="IPR002018">
    <property type="entry name" value="CarbesteraseB"/>
</dbReference>
<reference evidence="5 6" key="1">
    <citation type="submission" date="2018-05" db="EMBL/GenBank/DDBJ databases">
        <title>Genomic Encyclopedia of Type Strains, Phase IV (KMG-IV): sequencing the most valuable type-strain genomes for metagenomic binning, comparative biology and taxonomic classification.</title>
        <authorList>
            <person name="Goeker M."/>
        </authorList>
    </citation>
    <scope>NUCLEOTIDE SEQUENCE [LARGE SCALE GENOMIC DNA]</scope>
    <source>
        <strain evidence="5 6">DSM 44704</strain>
    </source>
</reference>
<dbReference type="RefSeq" id="WP_040740645.1">
    <property type="nucleotide sequence ID" value="NZ_QJKF01000013.1"/>
</dbReference>
<evidence type="ECO:0000259" key="4">
    <source>
        <dbReference type="Pfam" id="PF00135"/>
    </source>
</evidence>
<comment type="similarity">
    <text evidence="1 3">Belongs to the type-B carboxylesterase/lipase family.</text>
</comment>
<dbReference type="EC" id="3.1.1.-" evidence="3"/>